<gene>
    <name evidence="2" type="primary">mshA_4</name>
    <name evidence="2" type="ORF">ElP_36510</name>
</gene>
<dbReference type="EMBL" id="CP036426">
    <property type="protein sequence ID" value="QDV35745.1"/>
    <property type="molecule type" value="Genomic_DNA"/>
</dbReference>
<dbReference type="Proteomes" id="UP000317835">
    <property type="component" value="Chromosome"/>
</dbReference>
<dbReference type="PANTHER" id="PTHR12526:SF635">
    <property type="entry name" value="GLYCOSYL TRANSFERASE GROUP 1"/>
    <property type="match status" value="1"/>
</dbReference>
<dbReference type="SUPFAM" id="SSF53756">
    <property type="entry name" value="UDP-Glycosyltransferase/glycogen phosphorylase"/>
    <property type="match status" value="1"/>
</dbReference>
<dbReference type="RefSeq" id="WP_145271519.1">
    <property type="nucleotide sequence ID" value="NZ_CP036426.1"/>
</dbReference>
<dbReference type="EC" id="2.4.1.250" evidence="2"/>
<evidence type="ECO:0000313" key="2">
    <source>
        <dbReference type="EMBL" id="QDV35745.1"/>
    </source>
</evidence>
<organism evidence="2 3">
    <name type="scientific">Tautonia plasticadhaerens</name>
    <dbReference type="NCBI Taxonomy" id="2527974"/>
    <lineage>
        <taxon>Bacteria</taxon>
        <taxon>Pseudomonadati</taxon>
        <taxon>Planctomycetota</taxon>
        <taxon>Planctomycetia</taxon>
        <taxon>Isosphaerales</taxon>
        <taxon>Isosphaeraceae</taxon>
        <taxon>Tautonia</taxon>
    </lineage>
</organism>
<dbReference type="KEGG" id="tpla:ElP_36510"/>
<dbReference type="Pfam" id="PF13692">
    <property type="entry name" value="Glyco_trans_1_4"/>
    <property type="match status" value="1"/>
</dbReference>
<dbReference type="Pfam" id="PF13439">
    <property type="entry name" value="Glyco_transf_4"/>
    <property type="match status" value="1"/>
</dbReference>
<reference evidence="2 3" key="1">
    <citation type="submission" date="2019-02" db="EMBL/GenBank/DDBJ databases">
        <title>Deep-cultivation of Planctomycetes and their phenomic and genomic characterization uncovers novel biology.</title>
        <authorList>
            <person name="Wiegand S."/>
            <person name="Jogler M."/>
            <person name="Boedeker C."/>
            <person name="Pinto D."/>
            <person name="Vollmers J."/>
            <person name="Rivas-Marin E."/>
            <person name="Kohn T."/>
            <person name="Peeters S.H."/>
            <person name="Heuer A."/>
            <person name="Rast P."/>
            <person name="Oberbeckmann S."/>
            <person name="Bunk B."/>
            <person name="Jeske O."/>
            <person name="Meyerdierks A."/>
            <person name="Storesund J.E."/>
            <person name="Kallscheuer N."/>
            <person name="Luecker S."/>
            <person name="Lage O.M."/>
            <person name="Pohl T."/>
            <person name="Merkel B.J."/>
            <person name="Hornburger P."/>
            <person name="Mueller R.-W."/>
            <person name="Bruemmer F."/>
            <person name="Labrenz M."/>
            <person name="Spormann A.M."/>
            <person name="Op den Camp H."/>
            <person name="Overmann J."/>
            <person name="Amann R."/>
            <person name="Jetten M.S.M."/>
            <person name="Mascher T."/>
            <person name="Medema M.H."/>
            <person name="Devos D.P."/>
            <person name="Kaster A.-K."/>
            <person name="Ovreas L."/>
            <person name="Rohde M."/>
            <person name="Galperin M.Y."/>
            <person name="Jogler C."/>
        </authorList>
    </citation>
    <scope>NUCLEOTIDE SEQUENCE [LARGE SCALE GENOMIC DNA]</scope>
    <source>
        <strain evidence="2 3">ElP</strain>
    </source>
</reference>
<keyword evidence="2" id="KW-0808">Transferase</keyword>
<keyword evidence="3" id="KW-1185">Reference proteome</keyword>
<dbReference type="InterPro" id="IPR028098">
    <property type="entry name" value="Glyco_trans_4-like_N"/>
</dbReference>
<dbReference type="PANTHER" id="PTHR12526">
    <property type="entry name" value="GLYCOSYLTRANSFERASE"/>
    <property type="match status" value="1"/>
</dbReference>
<dbReference type="CDD" id="cd03801">
    <property type="entry name" value="GT4_PimA-like"/>
    <property type="match status" value="1"/>
</dbReference>
<evidence type="ECO:0000313" key="3">
    <source>
        <dbReference type="Proteomes" id="UP000317835"/>
    </source>
</evidence>
<keyword evidence="2" id="KW-0328">Glycosyltransferase</keyword>
<feature type="domain" description="Glycosyltransferase subfamily 4-like N-terminal" evidence="1">
    <location>
        <begin position="16"/>
        <end position="178"/>
    </location>
</feature>
<evidence type="ECO:0000259" key="1">
    <source>
        <dbReference type="Pfam" id="PF13439"/>
    </source>
</evidence>
<protein>
    <submittedName>
        <fullName evidence="2">D-inositol 3-phosphate glycosyltransferase</fullName>
        <ecNumber evidence="2">2.4.1.250</ecNumber>
    </submittedName>
</protein>
<dbReference type="OrthoDB" id="9815550at2"/>
<proteinExistence type="predicted"/>
<dbReference type="AlphaFoldDB" id="A0A518H4H8"/>
<dbReference type="Gene3D" id="3.40.50.2000">
    <property type="entry name" value="Glycogen Phosphorylase B"/>
    <property type="match status" value="2"/>
</dbReference>
<accession>A0A518H4H8</accession>
<name>A0A518H4H8_9BACT</name>
<dbReference type="GO" id="GO:0102710">
    <property type="term" value="F:D-inositol-3-phosphate glycosyltransferase activity"/>
    <property type="evidence" value="ECO:0007669"/>
    <property type="project" value="UniProtKB-EC"/>
</dbReference>
<sequence length="391" mass="42840">MRILMVTSFPIVGQTDGTAMLAIQIFRALRRRGIEVAHAYLKARRPWDAPFEGEFEGAPTFTLPPSRWIGGMAEIRKRFPFDLVHAEHYGGACRALAACKLHGWPMIYSIHSLLGEEVERDRLGRGLVFRTYRTLERQVCRYASGVVVLGRGVKRIVVEEKGVPADRVAVIHPGVNLADYAPGPAAEIEGVGPDEKVVMYVGNIRDPNQGVPILVDALPRIFDAVPEARCVLVGGPGEVGEQYRARLGRHGDRLVVLSGRTPDQVTALARRADVLVHPRLACRENDSVQTKMAVYLASGRPIVATNYGDYQHILGDTGAGLLTPVDPEPLADGIVEVLTDRTLAGRLAASTRSAAEEYVCMDRNVDRYLALYETALAPGPRRRRREAGTPA</sequence>